<name>A0A0A9D1K8_ARUDO</name>
<protein>
    <submittedName>
        <fullName evidence="1">Uncharacterized protein</fullName>
    </submittedName>
</protein>
<reference evidence="1" key="2">
    <citation type="journal article" date="2015" name="Data Brief">
        <title>Shoot transcriptome of the giant reed, Arundo donax.</title>
        <authorList>
            <person name="Barrero R.A."/>
            <person name="Guerrero F.D."/>
            <person name="Moolhuijzen P."/>
            <person name="Goolsby J.A."/>
            <person name="Tidwell J."/>
            <person name="Bellgard S.E."/>
            <person name="Bellgard M.I."/>
        </authorList>
    </citation>
    <scope>NUCLEOTIDE SEQUENCE</scope>
    <source>
        <tissue evidence="1">Shoot tissue taken approximately 20 cm above the soil surface</tissue>
    </source>
</reference>
<dbReference type="AlphaFoldDB" id="A0A0A9D1K8"/>
<reference evidence="1" key="1">
    <citation type="submission" date="2014-09" db="EMBL/GenBank/DDBJ databases">
        <authorList>
            <person name="Magalhaes I.L.F."/>
            <person name="Oliveira U."/>
            <person name="Santos F.R."/>
            <person name="Vidigal T.H.D.A."/>
            <person name="Brescovit A.D."/>
            <person name="Santos A.J."/>
        </authorList>
    </citation>
    <scope>NUCLEOTIDE SEQUENCE</scope>
    <source>
        <tissue evidence="1">Shoot tissue taken approximately 20 cm above the soil surface</tissue>
    </source>
</reference>
<dbReference type="EMBL" id="GBRH01217317">
    <property type="protein sequence ID" value="JAD80578.1"/>
    <property type="molecule type" value="Transcribed_RNA"/>
</dbReference>
<evidence type="ECO:0000313" key="1">
    <source>
        <dbReference type="EMBL" id="JAD80578.1"/>
    </source>
</evidence>
<proteinExistence type="predicted"/>
<accession>A0A0A9D1K8</accession>
<sequence>MTMPFQAMQLLIHDIIRFLSEQQLN</sequence>
<organism evidence="1">
    <name type="scientific">Arundo donax</name>
    <name type="common">Giant reed</name>
    <name type="synonym">Donax arundinaceus</name>
    <dbReference type="NCBI Taxonomy" id="35708"/>
    <lineage>
        <taxon>Eukaryota</taxon>
        <taxon>Viridiplantae</taxon>
        <taxon>Streptophyta</taxon>
        <taxon>Embryophyta</taxon>
        <taxon>Tracheophyta</taxon>
        <taxon>Spermatophyta</taxon>
        <taxon>Magnoliopsida</taxon>
        <taxon>Liliopsida</taxon>
        <taxon>Poales</taxon>
        <taxon>Poaceae</taxon>
        <taxon>PACMAD clade</taxon>
        <taxon>Arundinoideae</taxon>
        <taxon>Arundineae</taxon>
        <taxon>Arundo</taxon>
    </lineage>
</organism>